<organism evidence="7 8">
    <name type="scientific">Nocardia jiangxiensis</name>
    <dbReference type="NCBI Taxonomy" id="282685"/>
    <lineage>
        <taxon>Bacteria</taxon>
        <taxon>Bacillati</taxon>
        <taxon>Actinomycetota</taxon>
        <taxon>Actinomycetes</taxon>
        <taxon>Mycobacteriales</taxon>
        <taxon>Nocardiaceae</taxon>
        <taxon>Nocardia</taxon>
    </lineage>
</organism>
<feature type="domain" description="Metallo-beta-lactamase" evidence="6">
    <location>
        <begin position="55"/>
        <end position="276"/>
    </location>
</feature>
<dbReference type="PANTHER" id="PTHR42978">
    <property type="entry name" value="QUORUM-QUENCHING LACTONASE YTNP-RELATED-RELATED"/>
    <property type="match status" value="1"/>
</dbReference>
<keyword evidence="4" id="KW-0862">Zinc</keyword>
<dbReference type="InterPro" id="IPR051013">
    <property type="entry name" value="MBL_superfamily_lactonases"/>
</dbReference>
<dbReference type="EMBL" id="JBIAQY010000043">
    <property type="protein sequence ID" value="MFF3575219.1"/>
    <property type="molecule type" value="Genomic_DNA"/>
</dbReference>
<dbReference type="RefSeq" id="WP_040832143.1">
    <property type="nucleotide sequence ID" value="NZ_JBIAQY010000043.1"/>
</dbReference>
<dbReference type="InterPro" id="IPR036866">
    <property type="entry name" value="RibonucZ/Hydroxyglut_hydro"/>
</dbReference>
<dbReference type="Proteomes" id="UP001601992">
    <property type="component" value="Unassembled WGS sequence"/>
</dbReference>
<evidence type="ECO:0000313" key="8">
    <source>
        <dbReference type="Proteomes" id="UP001601992"/>
    </source>
</evidence>
<dbReference type="PANTHER" id="PTHR42978:SF3">
    <property type="entry name" value="BLR3078 PROTEIN"/>
    <property type="match status" value="1"/>
</dbReference>
<evidence type="ECO:0000256" key="4">
    <source>
        <dbReference type="ARBA" id="ARBA00022833"/>
    </source>
</evidence>
<evidence type="ECO:0000256" key="1">
    <source>
        <dbReference type="ARBA" id="ARBA00007749"/>
    </source>
</evidence>
<name>A0ABW6SHY5_9NOCA</name>
<evidence type="ECO:0000313" key="7">
    <source>
        <dbReference type="EMBL" id="MFF3575219.1"/>
    </source>
</evidence>
<dbReference type="InterPro" id="IPR001279">
    <property type="entry name" value="Metallo-B-lactamas"/>
</dbReference>
<keyword evidence="2" id="KW-0479">Metal-binding</keyword>
<evidence type="ECO:0000256" key="2">
    <source>
        <dbReference type="ARBA" id="ARBA00022723"/>
    </source>
</evidence>
<reference evidence="7 8" key="1">
    <citation type="submission" date="2024-10" db="EMBL/GenBank/DDBJ databases">
        <title>The Natural Products Discovery Center: Release of the First 8490 Sequenced Strains for Exploring Actinobacteria Biosynthetic Diversity.</title>
        <authorList>
            <person name="Kalkreuter E."/>
            <person name="Kautsar S.A."/>
            <person name="Yang D."/>
            <person name="Bader C.D."/>
            <person name="Teijaro C.N."/>
            <person name="Fluegel L."/>
            <person name="Davis C.M."/>
            <person name="Simpson J.R."/>
            <person name="Lauterbach L."/>
            <person name="Steele A.D."/>
            <person name="Gui C."/>
            <person name="Meng S."/>
            <person name="Li G."/>
            <person name="Viehrig K."/>
            <person name="Ye F."/>
            <person name="Su P."/>
            <person name="Kiefer A.F."/>
            <person name="Nichols A."/>
            <person name="Cepeda A.J."/>
            <person name="Yan W."/>
            <person name="Fan B."/>
            <person name="Jiang Y."/>
            <person name="Adhikari A."/>
            <person name="Zheng C.-J."/>
            <person name="Schuster L."/>
            <person name="Cowan T.M."/>
            <person name="Smanski M.J."/>
            <person name="Chevrette M.G."/>
            <person name="De Carvalho L.P.S."/>
            <person name="Shen B."/>
        </authorList>
    </citation>
    <scope>NUCLEOTIDE SEQUENCE [LARGE SCALE GENOMIC DNA]</scope>
    <source>
        <strain evidence="7 8">NPDC002593</strain>
    </source>
</reference>
<evidence type="ECO:0000259" key="6">
    <source>
        <dbReference type="SMART" id="SM00849"/>
    </source>
</evidence>
<dbReference type="CDD" id="cd07730">
    <property type="entry name" value="metallo-hydrolase-like_MBL-fold"/>
    <property type="match status" value="1"/>
</dbReference>
<dbReference type="SMART" id="SM00849">
    <property type="entry name" value="Lactamase_B"/>
    <property type="match status" value="1"/>
</dbReference>
<feature type="compositionally biased region" description="Pro residues" evidence="5">
    <location>
        <begin position="1"/>
        <end position="20"/>
    </location>
</feature>
<gene>
    <name evidence="7" type="ORF">ACFYXQ_46560</name>
</gene>
<dbReference type="SUPFAM" id="SSF56281">
    <property type="entry name" value="Metallo-hydrolase/oxidoreductase"/>
    <property type="match status" value="1"/>
</dbReference>
<keyword evidence="3" id="KW-0378">Hydrolase</keyword>
<proteinExistence type="inferred from homology"/>
<evidence type="ECO:0000256" key="3">
    <source>
        <dbReference type="ARBA" id="ARBA00022801"/>
    </source>
</evidence>
<accession>A0ABW6SHY5</accession>
<comment type="similarity">
    <text evidence="1">Belongs to the metallo-beta-lactamase superfamily.</text>
</comment>
<protein>
    <submittedName>
        <fullName evidence="7">MBL fold metallo-hydrolase</fullName>
    </submittedName>
</protein>
<evidence type="ECO:0000256" key="5">
    <source>
        <dbReference type="SAM" id="MobiDB-lite"/>
    </source>
</evidence>
<keyword evidence="8" id="KW-1185">Reference proteome</keyword>
<dbReference type="Gene3D" id="3.60.15.10">
    <property type="entry name" value="Ribonuclease Z/Hydroxyacylglutathione hydrolase-like"/>
    <property type="match status" value="1"/>
</dbReference>
<sequence>MKQLPEPSPLPESIPIPKADPPAEMDLVAVPTGVNHRTAAYAYAGGSVFDRRDFYIGAALIEHPRGDLLVDSGFGRDIAKQMATMPRLFRKLTKYDVWKPAVAQLEAAGYDFSRLSGILLTHAHWDHMSGIPDFPDLPVLISRRDRAAFYSREMFGNFRGFFQEFPFNWQDLSFAGGPYLGFPRHHDVYGDGSIVCVQAPGHTPGSIIVFVTLPNQVRYALVGDLVWQREGLTRRVQRPFPIRRLGDFDAEGNRQNILRMISIMQRIPDLIVVPAHDQRAFAEMSQLPNVTTKGLILSTE</sequence>
<feature type="region of interest" description="Disordered" evidence="5">
    <location>
        <begin position="1"/>
        <end position="22"/>
    </location>
</feature>
<comment type="caution">
    <text evidence="7">The sequence shown here is derived from an EMBL/GenBank/DDBJ whole genome shotgun (WGS) entry which is preliminary data.</text>
</comment>
<dbReference type="Pfam" id="PF00753">
    <property type="entry name" value="Lactamase_B"/>
    <property type="match status" value="1"/>
</dbReference>